<sequence length="243" mass="26847">MAPPGSDEETWNEFMAFKPFKAAAATQEAQDEANRELTMSRNLNSIVAKLPADFVEEKSMDTHHRAILSIIPQVPSDPPENSHSPAPPRHLQNPRKTHAKPPPPNDLEQEQRSQKEVRRPKPKGPPKDGIEEPKEEPEELESPPPRKVQKRLTPKPRPAPQGDNDKLLPLHPLFIPQPATGSGKDATLVQADEPVAGSSKEATRPAENDTGNFNKMGNGKPVGKMRIKCLVQQSNCILRPGRN</sequence>
<protein>
    <submittedName>
        <fullName evidence="2">Uncharacterized protein</fullName>
    </submittedName>
</protein>
<dbReference type="EMBL" id="CAJMWW010000469">
    <property type="protein sequence ID" value="CAE6471492.1"/>
    <property type="molecule type" value="Genomic_DNA"/>
</dbReference>
<evidence type="ECO:0000313" key="3">
    <source>
        <dbReference type="Proteomes" id="UP000663841"/>
    </source>
</evidence>
<name>A0A8H3GXT6_9AGAM</name>
<feature type="compositionally biased region" description="Basic and acidic residues" evidence="1">
    <location>
        <begin position="109"/>
        <end position="132"/>
    </location>
</feature>
<comment type="caution">
    <text evidence="2">The sequence shown here is derived from an EMBL/GenBank/DDBJ whole genome shotgun (WGS) entry which is preliminary data.</text>
</comment>
<evidence type="ECO:0000313" key="2">
    <source>
        <dbReference type="EMBL" id="CAE6471492.1"/>
    </source>
</evidence>
<dbReference type="AlphaFoldDB" id="A0A8H3GXT6"/>
<evidence type="ECO:0000256" key="1">
    <source>
        <dbReference type="SAM" id="MobiDB-lite"/>
    </source>
</evidence>
<reference evidence="2" key="1">
    <citation type="submission" date="2021-01" db="EMBL/GenBank/DDBJ databases">
        <authorList>
            <person name="Kaushik A."/>
        </authorList>
    </citation>
    <scope>NUCLEOTIDE SEQUENCE</scope>
    <source>
        <strain evidence="2">AG3-T5</strain>
    </source>
</reference>
<organism evidence="2 3">
    <name type="scientific">Rhizoctonia solani</name>
    <dbReference type="NCBI Taxonomy" id="456999"/>
    <lineage>
        <taxon>Eukaryota</taxon>
        <taxon>Fungi</taxon>
        <taxon>Dikarya</taxon>
        <taxon>Basidiomycota</taxon>
        <taxon>Agaricomycotina</taxon>
        <taxon>Agaricomycetes</taxon>
        <taxon>Cantharellales</taxon>
        <taxon>Ceratobasidiaceae</taxon>
        <taxon>Rhizoctonia</taxon>
    </lineage>
</organism>
<feature type="region of interest" description="Disordered" evidence="1">
    <location>
        <begin position="69"/>
        <end position="220"/>
    </location>
</feature>
<proteinExistence type="predicted"/>
<gene>
    <name evidence="2" type="ORF">RDB_LOCUS178309</name>
</gene>
<accession>A0A8H3GXT6</accession>
<dbReference type="Proteomes" id="UP000663841">
    <property type="component" value="Unassembled WGS sequence"/>
</dbReference>